<accession>A0A858MS97</accession>
<dbReference type="EMBL" id="MT234342">
    <property type="protein sequence ID" value="QIW87657.1"/>
    <property type="molecule type" value="Genomic_DNA"/>
</dbReference>
<reference evidence="1 2" key="1">
    <citation type="submission" date="2020-03" db="EMBL/GenBank/DDBJ databases">
        <authorList>
            <person name="Holtappels D."/>
            <person name="Bomans J.P.J."/>
            <person name="Lavigne R."/>
            <person name="Wagemans J."/>
        </authorList>
    </citation>
    <scope>NUCLEOTIDE SEQUENCE [LARGE SCALE GENOMIC DNA]</scope>
    <source>
        <strain evidence="1 2">OLIVR5</strain>
    </source>
</reference>
<organism evidence="1 2">
    <name type="scientific">Agrobacterium phage OLIVR5</name>
    <dbReference type="NCBI Taxonomy" id="2723773"/>
    <lineage>
        <taxon>Viruses</taxon>
        <taxon>Duplodnaviria</taxon>
        <taxon>Heunggongvirae</taxon>
        <taxon>Uroviricota</taxon>
        <taxon>Caudoviricetes</taxon>
        <taxon>Pootjesviridae</taxon>
        <taxon>Heverleevirus</taxon>
        <taxon>Heverleevirus OLIVR5</taxon>
    </lineage>
</organism>
<dbReference type="Proteomes" id="UP000671873">
    <property type="component" value="Segment"/>
</dbReference>
<dbReference type="GO" id="GO:0016787">
    <property type="term" value="F:hydrolase activity"/>
    <property type="evidence" value="ECO:0007669"/>
    <property type="project" value="UniProtKB-KW"/>
</dbReference>
<evidence type="ECO:0000313" key="2">
    <source>
        <dbReference type="Proteomes" id="UP000671873"/>
    </source>
</evidence>
<dbReference type="InterPro" id="IPR036514">
    <property type="entry name" value="SGNH_hydro_sf"/>
</dbReference>
<keyword evidence="2" id="KW-1185">Reference proteome</keyword>
<dbReference type="SUPFAM" id="SSF52266">
    <property type="entry name" value="SGNH hydrolase"/>
    <property type="match status" value="1"/>
</dbReference>
<protein>
    <submittedName>
        <fullName evidence="1">SGNH/GDSL hydrolase family protein</fullName>
    </submittedName>
</protein>
<sequence>MSKFLAAAETGPGLNSVYDLRDEFSGAFVESDRKFCSNTKVIEFQIESIFENSTKYGMYTEIFGGDPIPEILEFDETAVEGQTLTEIGVAKGWELFLTNTDGNRVALKSSTTLARGATPLNKKTHPDVEFVLKTRSDKTFREKSFSAIVRSETAWSPLRKILEENGTANVFINGDSTAYPIDGQFAILFEKVGEYHDATIVIHQWAEWNINTANGPMEYKAPVIIREGNRGTVHVWLAAVPGGMAGYMFAGIRSKALDVPKPDLIIMCQGHNMQSFETPSGPSRLVSGKSAFLGPIGMTCLKWPGVPQIITTQNPRRSDTGYTKVREAILEICASLTDLYLEDTYLVFESAGKPVSWYTDNVHPNKLGSTKIAEYLFESYRRSSPKDGFETEAWPLKPVTGNLFIDPSFNNWTAAVPANWNAQAPATAVKDVDNKWNASFPYSMSVLPNGNQNAGVIRYIRTTELTPMLGKRVTAVVLYETVPEQRNATVSFVVKSGGGSKTLVGASLQFGGAGTLKSAGKMMAVFHDVLVDADIDPNSFTTYFSIRPAFGTSAPTSAAPIRIQKIIIVEGDKPRIGL</sequence>
<evidence type="ECO:0000313" key="1">
    <source>
        <dbReference type="EMBL" id="QIW87657.1"/>
    </source>
</evidence>
<gene>
    <name evidence="1" type="ORF">Ab1vBOLIVR5_gp09</name>
</gene>
<name>A0A858MS97_9CAUD</name>
<keyword evidence="1" id="KW-0378">Hydrolase</keyword>
<dbReference type="Gene3D" id="3.40.50.1110">
    <property type="entry name" value="SGNH hydrolase"/>
    <property type="match status" value="1"/>
</dbReference>
<proteinExistence type="predicted"/>